<evidence type="ECO:0000313" key="2">
    <source>
        <dbReference type="Proteomes" id="UP000218366"/>
    </source>
</evidence>
<accession>A0A2A4B937</accession>
<keyword evidence="2" id="KW-1185">Reference proteome</keyword>
<protein>
    <submittedName>
        <fullName evidence="1">Uncharacterized protein</fullName>
    </submittedName>
</protein>
<organism evidence="1 2">
    <name type="scientific">Sphingomonas spermidinifaciens</name>
    <dbReference type="NCBI Taxonomy" id="1141889"/>
    <lineage>
        <taxon>Bacteria</taxon>
        <taxon>Pseudomonadati</taxon>
        <taxon>Pseudomonadota</taxon>
        <taxon>Alphaproteobacteria</taxon>
        <taxon>Sphingomonadales</taxon>
        <taxon>Sphingomonadaceae</taxon>
        <taxon>Sphingomonas</taxon>
    </lineage>
</organism>
<reference evidence="1 2" key="1">
    <citation type="submission" date="2017-09" db="EMBL/GenBank/DDBJ databases">
        <title>Sphingomonas spermidinifaciens 9NM-10, whole genome shotgun sequence.</title>
        <authorList>
            <person name="Feng G."/>
            <person name="Zhu H."/>
        </authorList>
    </citation>
    <scope>NUCLEOTIDE SEQUENCE [LARGE SCALE GENOMIC DNA]</scope>
    <source>
        <strain evidence="1 2">9NM-10</strain>
    </source>
</reference>
<gene>
    <name evidence="1" type="ORF">COC42_09260</name>
</gene>
<dbReference type="Proteomes" id="UP000218366">
    <property type="component" value="Unassembled WGS sequence"/>
</dbReference>
<name>A0A2A4B937_9SPHN</name>
<evidence type="ECO:0000313" key="1">
    <source>
        <dbReference type="EMBL" id="PCD04435.1"/>
    </source>
</evidence>
<dbReference type="AlphaFoldDB" id="A0A2A4B937"/>
<proteinExistence type="predicted"/>
<sequence length="145" mass="16032">MLHGSAQTFVDVLDYEGSQPFSDELVYLVDPVRGRALPLSPLYLWGLEREALDPGAVDMYEYDTERRGDFNFKTTQPSEGLQVSSGGEWSGLHAQLAAMRASDQRCAVVEGLSLTQYESQSAARNSCLSASQCQPCVSRQRAFMQ</sequence>
<comment type="caution">
    <text evidence="1">The sequence shown here is derived from an EMBL/GenBank/DDBJ whole genome shotgun (WGS) entry which is preliminary data.</text>
</comment>
<dbReference type="EMBL" id="NWMW01000001">
    <property type="protein sequence ID" value="PCD04435.1"/>
    <property type="molecule type" value="Genomic_DNA"/>
</dbReference>